<dbReference type="NCBIfam" id="TIGR00350">
    <property type="entry name" value="lytR_cpsA_psr"/>
    <property type="match status" value="1"/>
</dbReference>
<sequence>MTTPGDDEPRRMPPSIQPRGAQRPPAPQRPAASARPAPPPAGAPTRRSTGAFDTSQRGAAPAGRRPADPASSPRRNPPAQTPVAATRVAPPGAYDAPPPGAPPSRTAPPAAAPRRRRRHRLRTVVLVVLLLVVGSLVWFAAWASGRIQHVEALSGAPDTPGRTYLIVGSDSREGWAESTVEGARTDTIMLLHVPESGPTALVSIPRDSYVPIPDHQDNKINAAFSLGGAPLLVETVEDLSGLTVDLYLEIGFTGVADMVDAVGGVELCYDRDVDDPKSQMEWTAGCHEADGETALAFSRMRYSDPLGDIGRTQRQRQVVSAVASEALAPGTLLNPFRMVALTSAGLDAFAVSEGSGVVDLARAAFDIRGGLAGDAVTGTPPIRNMGYSVAGVGSTVLLDPDTSPAFWEAVAEGTFEPGSEIGGLE</sequence>
<dbReference type="EMBL" id="JAUHPX010000001">
    <property type="protein sequence ID" value="MDN4486909.1"/>
    <property type="molecule type" value="Genomic_DNA"/>
</dbReference>
<dbReference type="Proteomes" id="UP001172737">
    <property type="component" value="Unassembled WGS sequence"/>
</dbReference>
<evidence type="ECO:0000313" key="6">
    <source>
        <dbReference type="Proteomes" id="UP001172737"/>
    </source>
</evidence>
<gene>
    <name evidence="5" type="ORF">QQX10_01875</name>
</gene>
<feature type="transmembrane region" description="Helical" evidence="3">
    <location>
        <begin position="124"/>
        <end position="143"/>
    </location>
</feature>
<evidence type="ECO:0000259" key="4">
    <source>
        <dbReference type="Pfam" id="PF03816"/>
    </source>
</evidence>
<feature type="region of interest" description="Disordered" evidence="2">
    <location>
        <begin position="1"/>
        <end position="117"/>
    </location>
</feature>
<dbReference type="Gene3D" id="3.40.630.190">
    <property type="entry name" value="LCP protein"/>
    <property type="match status" value="1"/>
</dbReference>
<comment type="caution">
    <text evidence="5">The sequence shown here is derived from an EMBL/GenBank/DDBJ whole genome shotgun (WGS) entry which is preliminary data.</text>
</comment>
<dbReference type="InterPro" id="IPR050922">
    <property type="entry name" value="LytR/CpsA/Psr_CW_biosynth"/>
</dbReference>
<dbReference type="InterPro" id="IPR004474">
    <property type="entry name" value="LytR_CpsA_psr"/>
</dbReference>
<reference evidence="5" key="1">
    <citation type="submission" date="2023-06" db="EMBL/GenBank/DDBJ databases">
        <title>Sysu t00039.</title>
        <authorList>
            <person name="Gao L."/>
            <person name="Fang B.-Z."/>
            <person name="Li W.-J."/>
        </authorList>
    </citation>
    <scope>NUCLEOTIDE SEQUENCE</scope>
    <source>
        <strain evidence="5">SYSU T00039</strain>
    </source>
</reference>
<dbReference type="AlphaFoldDB" id="A0AAW7M0Y3"/>
<comment type="similarity">
    <text evidence="1">Belongs to the LytR/CpsA/Psr (LCP) family.</text>
</comment>
<feature type="compositionally biased region" description="Low complexity" evidence="2">
    <location>
        <begin position="18"/>
        <end position="35"/>
    </location>
</feature>
<dbReference type="RefSeq" id="WP_301144489.1">
    <property type="nucleotide sequence ID" value="NZ_JAUHPX010000001.1"/>
</dbReference>
<keyword evidence="3" id="KW-0472">Membrane</keyword>
<keyword evidence="6" id="KW-1185">Reference proteome</keyword>
<feature type="compositionally biased region" description="Pro residues" evidence="2">
    <location>
        <begin position="96"/>
        <end position="106"/>
    </location>
</feature>
<evidence type="ECO:0000256" key="2">
    <source>
        <dbReference type="SAM" id="MobiDB-lite"/>
    </source>
</evidence>
<keyword evidence="3" id="KW-1133">Transmembrane helix</keyword>
<evidence type="ECO:0000256" key="3">
    <source>
        <dbReference type="SAM" id="Phobius"/>
    </source>
</evidence>
<dbReference type="PANTHER" id="PTHR33392">
    <property type="entry name" value="POLYISOPRENYL-TEICHOIC ACID--PEPTIDOGLYCAN TEICHOIC ACID TRANSFERASE TAGU"/>
    <property type="match status" value="1"/>
</dbReference>
<keyword evidence="3" id="KW-0812">Transmembrane</keyword>
<evidence type="ECO:0000256" key="1">
    <source>
        <dbReference type="ARBA" id="ARBA00006068"/>
    </source>
</evidence>
<dbReference type="Pfam" id="PF03816">
    <property type="entry name" value="LytR_cpsA_psr"/>
    <property type="match status" value="1"/>
</dbReference>
<accession>A0AAW7M0Y3</accession>
<feature type="compositionally biased region" description="Low complexity" evidence="2">
    <location>
        <begin position="57"/>
        <end position="74"/>
    </location>
</feature>
<name>A0AAW7M0Y3_9MICO</name>
<organism evidence="5 6">
    <name type="scientific">Demequina lignilytica</name>
    <dbReference type="NCBI Taxonomy" id="3051663"/>
    <lineage>
        <taxon>Bacteria</taxon>
        <taxon>Bacillati</taxon>
        <taxon>Actinomycetota</taxon>
        <taxon>Actinomycetes</taxon>
        <taxon>Micrococcales</taxon>
        <taxon>Demequinaceae</taxon>
        <taxon>Demequina</taxon>
    </lineage>
</organism>
<protein>
    <submittedName>
        <fullName evidence="5">LCP family protein</fullName>
    </submittedName>
</protein>
<evidence type="ECO:0000313" key="5">
    <source>
        <dbReference type="EMBL" id="MDN4486909.1"/>
    </source>
</evidence>
<feature type="domain" description="Cell envelope-related transcriptional attenuator" evidence="4">
    <location>
        <begin position="184"/>
        <end position="326"/>
    </location>
</feature>
<dbReference type="PANTHER" id="PTHR33392:SF6">
    <property type="entry name" value="POLYISOPRENYL-TEICHOIC ACID--PEPTIDOGLYCAN TEICHOIC ACID TRANSFERASE TAGU"/>
    <property type="match status" value="1"/>
</dbReference>
<proteinExistence type="inferred from homology"/>